<evidence type="ECO:0000256" key="4">
    <source>
        <dbReference type="ARBA" id="ARBA00022989"/>
    </source>
</evidence>
<dbReference type="RefSeq" id="WP_229793339.1">
    <property type="nucleotide sequence ID" value="NZ_BMYG01000003.1"/>
</dbReference>
<dbReference type="Proteomes" id="UP000239007">
    <property type="component" value="Unassembled WGS sequence"/>
</dbReference>
<dbReference type="PROSITE" id="PS50192">
    <property type="entry name" value="T_SNARE"/>
    <property type="match status" value="1"/>
</dbReference>
<evidence type="ECO:0000256" key="9">
    <source>
        <dbReference type="SAM" id="Phobius"/>
    </source>
</evidence>
<feature type="domain" description="T-SNARE coiled-coil homology" evidence="11">
    <location>
        <begin position="455"/>
        <end position="517"/>
    </location>
</feature>
<sequence>MNKFKNLSVFIKINVITVIAMFALIVVLILNASAISENNKSLDELKDKRYLIAQYSTANSFIINRIDELYTQAVSFGDEDLITAAGEQYNLLINNIEKIEALDNASNTRLLEKFKADLNSYNQIAVEIVKGFINESLDFSIIQEKSKIKADLYGSINTALDEYKMNSDDLYSKMANDAKTRSQNAINNSLIISITLTILIILLGYIIGANIRKAASDAACTLGELANGDGDLKSRLNVESEDEIGQLAKNFNKFMEVLRGAISDVMSVVQPLLDNSTRLIQRMETAESAMHKQSEDSELVSQSMQEMHHSVNEISNSAALASQATSDAEIEAKQSLEILSKSMAASQALNIEIKGASSVIHKLAEDTQNVNTILDVITAIAAQTNLLALNAAIEAARAGEHGRGFAVVADEVRGLASRTSKSTTEIRELLTALTEAATASVDSMESASAQAERNEEYAAQTGESVKKIAEHINTINGMNTQVATATEEQTAVATTVIDNVNDMNTSISSTLEALGGIRDVSSNLHTLSDDLLEAASKFKL</sequence>
<comment type="subcellular location">
    <subcellularLocation>
        <location evidence="1">Cell inner membrane</location>
        <topology evidence="1">Multi-pass membrane protein</topology>
    </subcellularLocation>
</comment>
<dbReference type="PROSITE" id="PS50111">
    <property type="entry name" value="CHEMOTAXIS_TRANSDUC_2"/>
    <property type="match status" value="1"/>
</dbReference>
<keyword evidence="2" id="KW-1003">Cell membrane</keyword>
<comment type="caution">
    <text evidence="13">The sequence shown here is derived from an EMBL/GenBank/DDBJ whole genome shotgun (WGS) entry which is preliminary data.</text>
</comment>
<dbReference type="SMART" id="SM00304">
    <property type="entry name" value="HAMP"/>
    <property type="match status" value="1"/>
</dbReference>
<dbReference type="PROSITE" id="PS50885">
    <property type="entry name" value="HAMP"/>
    <property type="match status" value="1"/>
</dbReference>
<evidence type="ECO:0000259" key="11">
    <source>
        <dbReference type="PROSITE" id="PS50192"/>
    </source>
</evidence>
<dbReference type="CDD" id="cd11386">
    <property type="entry name" value="MCP_signal"/>
    <property type="match status" value="1"/>
</dbReference>
<evidence type="ECO:0000259" key="12">
    <source>
        <dbReference type="PROSITE" id="PS50885"/>
    </source>
</evidence>
<dbReference type="GO" id="GO:0006935">
    <property type="term" value="P:chemotaxis"/>
    <property type="evidence" value="ECO:0007669"/>
    <property type="project" value="UniProtKB-ARBA"/>
</dbReference>
<dbReference type="CDD" id="cd06225">
    <property type="entry name" value="HAMP"/>
    <property type="match status" value="1"/>
</dbReference>
<dbReference type="EMBL" id="MSCH01000003">
    <property type="protein sequence ID" value="PQJ53362.1"/>
    <property type="molecule type" value="Genomic_DNA"/>
</dbReference>
<gene>
    <name evidence="13" type="ORF">BTO11_06545</name>
</gene>
<keyword evidence="4 9" id="KW-1133">Transmembrane helix</keyword>
<dbReference type="Gene3D" id="1.10.287.950">
    <property type="entry name" value="Methyl-accepting chemotaxis protein"/>
    <property type="match status" value="1"/>
</dbReference>
<name>A0A2S7UV22_9GAMM</name>
<evidence type="ECO:0000256" key="6">
    <source>
        <dbReference type="ARBA" id="ARBA00023224"/>
    </source>
</evidence>
<keyword evidence="3 9" id="KW-0812">Transmembrane</keyword>
<dbReference type="SMART" id="SM00283">
    <property type="entry name" value="MA"/>
    <property type="match status" value="1"/>
</dbReference>
<dbReference type="AlphaFoldDB" id="A0A2S7UV22"/>
<evidence type="ECO:0000256" key="7">
    <source>
        <dbReference type="ARBA" id="ARBA00029447"/>
    </source>
</evidence>
<keyword evidence="14" id="KW-1185">Reference proteome</keyword>
<evidence type="ECO:0000259" key="10">
    <source>
        <dbReference type="PROSITE" id="PS50111"/>
    </source>
</evidence>
<keyword evidence="6 8" id="KW-0807">Transducer</keyword>
<evidence type="ECO:0000256" key="1">
    <source>
        <dbReference type="ARBA" id="ARBA00004429"/>
    </source>
</evidence>
<keyword evidence="5 9" id="KW-0472">Membrane</keyword>
<dbReference type="GO" id="GO:0007165">
    <property type="term" value="P:signal transduction"/>
    <property type="evidence" value="ECO:0007669"/>
    <property type="project" value="UniProtKB-KW"/>
</dbReference>
<dbReference type="Pfam" id="PF00672">
    <property type="entry name" value="HAMP"/>
    <property type="match status" value="1"/>
</dbReference>
<reference evidence="13 14" key="1">
    <citation type="submission" date="2016-12" db="EMBL/GenBank/DDBJ databases">
        <title>Diversity of luminous bacteria.</title>
        <authorList>
            <person name="Yoshizawa S."/>
            <person name="Kogure K."/>
        </authorList>
    </citation>
    <scope>NUCLEOTIDE SEQUENCE [LARGE SCALE GENOMIC DNA]</scope>
    <source>
        <strain evidence="13 14">SA4-48</strain>
    </source>
</reference>
<feature type="domain" description="Methyl-accepting transducer" evidence="10">
    <location>
        <begin position="268"/>
        <end position="504"/>
    </location>
</feature>
<protein>
    <recommendedName>
        <fullName evidence="15">Chemotaxis protein</fullName>
    </recommendedName>
</protein>
<evidence type="ECO:0000313" key="14">
    <source>
        <dbReference type="Proteomes" id="UP000239007"/>
    </source>
</evidence>
<evidence type="ECO:0000256" key="3">
    <source>
        <dbReference type="ARBA" id="ARBA00022692"/>
    </source>
</evidence>
<comment type="similarity">
    <text evidence="7">Belongs to the methyl-accepting chemotaxis (MCP) protein family.</text>
</comment>
<dbReference type="InterPro" id="IPR004089">
    <property type="entry name" value="MCPsignal_dom"/>
</dbReference>
<dbReference type="FunFam" id="1.10.287.950:FF:000001">
    <property type="entry name" value="Methyl-accepting chemotaxis sensory transducer"/>
    <property type="match status" value="1"/>
</dbReference>
<feature type="transmembrane region" description="Helical" evidence="9">
    <location>
        <begin position="6"/>
        <end position="30"/>
    </location>
</feature>
<dbReference type="Pfam" id="PF00015">
    <property type="entry name" value="MCPsignal"/>
    <property type="match status" value="1"/>
</dbReference>
<organism evidence="13 14">
    <name type="scientific">Psychrosphaera saromensis</name>
    <dbReference type="NCBI Taxonomy" id="716813"/>
    <lineage>
        <taxon>Bacteria</taxon>
        <taxon>Pseudomonadati</taxon>
        <taxon>Pseudomonadota</taxon>
        <taxon>Gammaproteobacteria</taxon>
        <taxon>Alteromonadales</taxon>
        <taxon>Pseudoalteromonadaceae</taxon>
        <taxon>Psychrosphaera</taxon>
    </lineage>
</organism>
<proteinExistence type="inferred from homology"/>
<dbReference type="GO" id="GO:0005886">
    <property type="term" value="C:plasma membrane"/>
    <property type="evidence" value="ECO:0007669"/>
    <property type="project" value="UniProtKB-SubCell"/>
</dbReference>
<dbReference type="PANTHER" id="PTHR32089:SF119">
    <property type="entry name" value="METHYL-ACCEPTING CHEMOTAXIS PROTEIN CTPL"/>
    <property type="match status" value="1"/>
</dbReference>
<keyword evidence="2" id="KW-0997">Cell inner membrane</keyword>
<evidence type="ECO:0000256" key="5">
    <source>
        <dbReference type="ARBA" id="ARBA00023136"/>
    </source>
</evidence>
<evidence type="ECO:0008006" key="15">
    <source>
        <dbReference type="Google" id="ProtNLM"/>
    </source>
</evidence>
<evidence type="ECO:0000256" key="2">
    <source>
        <dbReference type="ARBA" id="ARBA00022519"/>
    </source>
</evidence>
<dbReference type="PANTHER" id="PTHR32089">
    <property type="entry name" value="METHYL-ACCEPTING CHEMOTAXIS PROTEIN MCPB"/>
    <property type="match status" value="1"/>
</dbReference>
<dbReference type="InterPro" id="IPR003660">
    <property type="entry name" value="HAMP_dom"/>
</dbReference>
<evidence type="ECO:0000313" key="13">
    <source>
        <dbReference type="EMBL" id="PQJ53362.1"/>
    </source>
</evidence>
<dbReference type="SUPFAM" id="SSF58104">
    <property type="entry name" value="Methyl-accepting chemotaxis protein (MCP) signaling domain"/>
    <property type="match status" value="1"/>
</dbReference>
<feature type="transmembrane region" description="Helical" evidence="9">
    <location>
        <begin position="189"/>
        <end position="208"/>
    </location>
</feature>
<feature type="domain" description="HAMP" evidence="12">
    <location>
        <begin position="209"/>
        <end position="263"/>
    </location>
</feature>
<dbReference type="InterPro" id="IPR000727">
    <property type="entry name" value="T_SNARE_dom"/>
</dbReference>
<accession>A0A2S7UV22</accession>
<evidence type="ECO:0000256" key="8">
    <source>
        <dbReference type="PROSITE-ProRule" id="PRU00284"/>
    </source>
</evidence>